<reference evidence="3 4" key="1">
    <citation type="journal article" date="2013" name="BMC Genomics">
        <title>Genomes of "Spiribacter", a streamlined, successful halophilic bacterium.</title>
        <authorList>
            <person name="Lopez-Perez M."/>
            <person name="Ghai R."/>
            <person name="Leon M.J."/>
            <person name="Rodriguez-Olmos A."/>
            <person name="Copa-Patino J.L."/>
            <person name="Soliveri J."/>
            <person name="Sanchez-Porro C."/>
            <person name="Ventosa A."/>
            <person name="Rodriguez-Valera F."/>
        </authorList>
    </citation>
    <scope>NUCLEOTIDE SEQUENCE [LARGE SCALE GENOMIC DNA]</scope>
    <source>
        <strain evidence="3 4">UAH-SP71</strain>
    </source>
</reference>
<dbReference type="KEGG" id="spiu:SPICUR_04215"/>
<feature type="compositionally biased region" description="Basic and acidic residues" evidence="1">
    <location>
        <begin position="140"/>
        <end position="160"/>
    </location>
</feature>
<organism evidence="3 4">
    <name type="scientific">Spiribacter curvatus</name>
    <dbReference type="NCBI Taxonomy" id="1335757"/>
    <lineage>
        <taxon>Bacteria</taxon>
        <taxon>Pseudomonadati</taxon>
        <taxon>Pseudomonadota</taxon>
        <taxon>Gammaproteobacteria</taxon>
        <taxon>Chromatiales</taxon>
        <taxon>Ectothiorhodospiraceae</taxon>
        <taxon>Spiribacter</taxon>
    </lineage>
</organism>
<dbReference type="STRING" id="1335757.SPICUR_04215"/>
<feature type="transmembrane region" description="Helical" evidence="2">
    <location>
        <begin position="28"/>
        <end position="48"/>
    </location>
</feature>
<keyword evidence="4" id="KW-1185">Reference proteome</keyword>
<dbReference type="PANTHER" id="PTHR35335">
    <property type="entry name" value="UPF0716 PROTEIN FXSA"/>
    <property type="match status" value="1"/>
</dbReference>
<keyword evidence="2" id="KW-0812">Transmembrane</keyword>
<dbReference type="eggNOG" id="COG3030">
    <property type="taxonomic scope" value="Bacteria"/>
</dbReference>
<dbReference type="Pfam" id="PF04186">
    <property type="entry name" value="FxsA"/>
    <property type="match status" value="1"/>
</dbReference>
<evidence type="ECO:0000256" key="2">
    <source>
        <dbReference type="SAM" id="Phobius"/>
    </source>
</evidence>
<evidence type="ECO:0008006" key="5">
    <source>
        <dbReference type="Google" id="ProtNLM"/>
    </source>
</evidence>
<feature type="compositionally biased region" description="Gly residues" evidence="1">
    <location>
        <begin position="127"/>
        <end position="138"/>
    </location>
</feature>
<feature type="transmembrane region" description="Helical" evidence="2">
    <location>
        <begin position="68"/>
        <end position="89"/>
    </location>
</feature>
<dbReference type="HOGENOM" id="CLU_085083_0_1_6"/>
<protein>
    <recommendedName>
        <fullName evidence="5">Exlusion protein FxsA</fullName>
    </recommendedName>
</protein>
<evidence type="ECO:0000313" key="4">
    <source>
        <dbReference type="Proteomes" id="UP000017640"/>
    </source>
</evidence>
<proteinExistence type="predicted"/>
<evidence type="ECO:0000313" key="3">
    <source>
        <dbReference type="EMBL" id="AGY91827.1"/>
    </source>
</evidence>
<feature type="region of interest" description="Disordered" evidence="1">
    <location>
        <begin position="123"/>
        <end position="160"/>
    </location>
</feature>
<dbReference type="InterPro" id="IPR007313">
    <property type="entry name" value="FxsA"/>
</dbReference>
<feature type="transmembrane region" description="Helical" evidence="2">
    <location>
        <begin position="95"/>
        <end position="114"/>
    </location>
</feature>
<dbReference type="AlphaFoldDB" id="U5T6K3"/>
<dbReference type="Proteomes" id="UP000017640">
    <property type="component" value="Chromosome"/>
</dbReference>
<dbReference type="GO" id="GO:0016020">
    <property type="term" value="C:membrane"/>
    <property type="evidence" value="ECO:0007669"/>
    <property type="project" value="InterPro"/>
</dbReference>
<accession>U5T6K3</accession>
<gene>
    <name evidence="3" type="ORF">SPICUR_04215</name>
</gene>
<sequence length="160" mass="17055">MIVPTLLVLFVTIPLAELFLLIEVGGWIGALPTIGLCLLTAMLGAALLRQQSLQTIARARNNLDRGALPAMELLEGVALIAGGALLLTPGLVTDVIGFLCLIPFTRHWLVRLALARMSVRVGPAGPGPGQDAGPGQGPGDSDRERDVIEGEYERRDDDRR</sequence>
<dbReference type="PANTHER" id="PTHR35335:SF1">
    <property type="entry name" value="UPF0716 PROTEIN FXSA"/>
    <property type="match status" value="1"/>
</dbReference>
<keyword evidence="2" id="KW-1133">Transmembrane helix</keyword>
<evidence type="ECO:0000256" key="1">
    <source>
        <dbReference type="SAM" id="MobiDB-lite"/>
    </source>
</evidence>
<name>U5T6K3_9GAMM</name>
<keyword evidence="2" id="KW-0472">Membrane</keyword>
<dbReference type="EMBL" id="CP005990">
    <property type="protein sequence ID" value="AGY91827.1"/>
    <property type="molecule type" value="Genomic_DNA"/>
</dbReference>
<dbReference type="NCBIfam" id="NF008528">
    <property type="entry name" value="PRK11463.1-2"/>
    <property type="match status" value="1"/>
</dbReference>